<keyword evidence="2" id="KW-0547">Nucleotide-binding</keyword>
<dbReference type="Gene3D" id="3.60.21.10">
    <property type="match status" value="1"/>
</dbReference>
<dbReference type="Proteomes" id="UP000218267">
    <property type="component" value="Chromosome"/>
</dbReference>
<dbReference type="InterPro" id="IPR019546">
    <property type="entry name" value="TAT_signal_bac_arc"/>
</dbReference>
<dbReference type="RefSeq" id="WP_096429632.1">
    <property type="nucleotide sequence ID" value="NZ_AP018042.1"/>
</dbReference>
<keyword evidence="5" id="KW-1185">Reference proteome</keyword>
<dbReference type="InterPro" id="IPR004843">
    <property type="entry name" value="Calcineurin-like_PHP"/>
</dbReference>
<evidence type="ECO:0000313" key="4">
    <source>
        <dbReference type="EMBL" id="BAX80790.1"/>
    </source>
</evidence>
<evidence type="ECO:0000256" key="1">
    <source>
        <dbReference type="ARBA" id="ARBA00006654"/>
    </source>
</evidence>
<dbReference type="PROSITE" id="PS00785">
    <property type="entry name" value="5_NUCLEOTIDASE_1"/>
    <property type="match status" value="1"/>
</dbReference>
<proteinExistence type="inferred from homology"/>
<dbReference type="CDD" id="cd00845">
    <property type="entry name" value="MPP_UshA_N_like"/>
    <property type="match status" value="1"/>
</dbReference>
<dbReference type="InterPro" id="IPR029052">
    <property type="entry name" value="Metallo-depent_PP-like"/>
</dbReference>
<dbReference type="GO" id="GO:0046872">
    <property type="term" value="F:metal ion binding"/>
    <property type="evidence" value="ECO:0007669"/>
    <property type="project" value="InterPro"/>
</dbReference>
<dbReference type="PROSITE" id="PS00786">
    <property type="entry name" value="5_NUCLEOTIDASE_2"/>
    <property type="match status" value="1"/>
</dbReference>
<dbReference type="GO" id="GO:0009166">
    <property type="term" value="P:nucleotide catabolic process"/>
    <property type="evidence" value="ECO:0007669"/>
    <property type="project" value="InterPro"/>
</dbReference>
<feature type="domain" description="Calcineurin-like phosphoesterase" evidence="3">
    <location>
        <begin position="41"/>
        <end position="257"/>
    </location>
</feature>
<reference evidence="5" key="2">
    <citation type="journal article" date="2020" name="Antonie Van Leeuwenhoek">
        <title>Labilibaculum antarcticum sp. nov., a novel facultative anaerobic, psychrotorelant bacterium isolated from marine sediment of Antarctica.</title>
        <authorList>
            <person name="Watanabe M."/>
            <person name="Kojima H."/>
            <person name="Fukui M."/>
        </authorList>
    </citation>
    <scope>NUCLEOTIDE SEQUENCE [LARGE SCALE GENOMIC DNA]</scope>
    <source>
        <strain evidence="5">SPP2</strain>
    </source>
</reference>
<dbReference type="PANTHER" id="PTHR11575:SF24">
    <property type="entry name" value="5'-NUCLEOTIDASE"/>
    <property type="match status" value="1"/>
</dbReference>
<dbReference type="InterPro" id="IPR006311">
    <property type="entry name" value="TAT_signal"/>
</dbReference>
<dbReference type="KEGG" id="mbas:ALGA_2468"/>
<dbReference type="GO" id="GO:0016788">
    <property type="term" value="F:hydrolase activity, acting on ester bonds"/>
    <property type="evidence" value="ECO:0007669"/>
    <property type="project" value="InterPro"/>
</dbReference>
<dbReference type="GO" id="GO:0000166">
    <property type="term" value="F:nucleotide binding"/>
    <property type="evidence" value="ECO:0007669"/>
    <property type="project" value="UniProtKB-KW"/>
</dbReference>
<gene>
    <name evidence="4" type="ORF">ALGA_2468</name>
</gene>
<name>A0A1Y1CKG9_9BACT</name>
<dbReference type="OrthoDB" id="9775118at2"/>
<dbReference type="PROSITE" id="PS51318">
    <property type="entry name" value="TAT"/>
    <property type="match status" value="1"/>
</dbReference>
<evidence type="ECO:0000256" key="2">
    <source>
        <dbReference type="RuleBase" id="RU362119"/>
    </source>
</evidence>
<dbReference type="SUPFAM" id="SSF56300">
    <property type="entry name" value="Metallo-dependent phosphatases"/>
    <property type="match status" value="1"/>
</dbReference>
<dbReference type="InterPro" id="IPR006179">
    <property type="entry name" value="5_nucleotidase/apyrase"/>
</dbReference>
<dbReference type="AlphaFoldDB" id="A0A1Y1CKG9"/>
<accession>A0A1Y1CKG9</accession>
<evidence type="ECO:0000259" key="3">
    <source>
        <dbReference type="Pfam" id="PF00149"/>
    </source>
</evidence>
<dbReference type="InterPro" id="IPR006146">
    <property type="entry name" value="5'-Nucleotdase_CS"/>
</dbReference>
<organism evidence="4 5">
    <name type="scientific">Labilibaculum antarcticum</name>
    <dbReference type="NCBI Taxonomy" id="1717717"/>
    <lineage>
        <taxon>Bacteria</taxon>
        <taxon>Pseudomonadati</taxon>
        <taxon>Bacteroidota</taxon>
        <taxon>Bacteroidia</taxon>
        <taxon>Marinilabiliales</taxon>
        <taxon>Marinifilaceae</taxon>
        <taxon>Labilibaculum</taxon>
    </lineage>
</organism>
<dbReference type="EMBL" id="AP018042">
    <property type="protein sequence ID" value="BAX80790.1"/>
    <property type="molecule type" value="Genomic_DNA"/>
</dbReference>
<dbReference type="NCBIfam" id="TIGR01409">
    <property type="entry name" value="TAT_signal_seq"/>
    <property type="match status" value="1"/>
</dbReference>
<comment type="similarity">
    <text evidence="1 2">Belongs to the 5'-nucleotidase family.</text>
</comment>
<sequence>MWNRRDFLKNISVAGLFLGTGIIPKAVSANSDKKSALQKITVLHTNDLHSRIEPFPKADPQFGGLGGFARIHALVQKIRKEEELVLLFDAGDVFQGTPYFNFFKGEAEFKLMSKIGYDAGTLGNHEFDNGIEGIASQLKHLNFPLLNANYDFSETELEGKIPAYKIFDKGDLRIGVFGVGVDLDGFVEPKNRGAISYVDPVDVAEKMVDILKVQNNCDLVVCLSHLGNKSLSDGDCDLDLAKRSRGVDLIIGGHTHTLMETPERVLNMDGEEVLVNQVGWAGIALGRIDFYIDKKNKTKLASSKLLSVDEKLA</sequence>
<keyword evidence="2" id="KW-0378">Hydrolase</keyword>
<dbReference type="PANTHER" id="PTHR11575">
    <property type="entry name" value="5'-NUCLEOTIDASE-RELATED"/>
    <property type="match status" value="1"/>
</dbReference>
<protein>
    <submittedName>
        <fullName evidence="4">5'-nucleotidase</fullName>
    </submittedName>
</protein>
<dbReference type="PRINTS" id="PR01607">
    <property type="entry name" value="APYRASEFAMLY"/>
</dbReference>
<reference evidence="4 5" key="1">
    <citation type="journal article" date="2018" name="Mar. Genomics">
        <title>Complete genome sequence of Marinifilaceae bacterium strain SPP2, isolated from the Antarctic marine sediment.</title>
        <authorList>
            <person name="Watanabe M."/>
            <person name="Kojima H."/>
            <person name="Fukui M."/>
        </authorList>
    </citation>
    <scope>NUCLEOTIDE SEQUENCE [LARGE SCALE GENOMIC DNA]</scope>
    <source>
        <strain evidence="4 5">SPP2</strain>
    </source>
</reference>
<dbReference type="Pfam" id="PF00149">
    <property type="entry name" value="Metallophos"/>
    <property type="match status" value="1"/>
</dbReference>
<evidence type="ECO:0000313" key="5">
    <source>
        <dbReference type="Proteomes" id="UP000218267"/>
    </source>
</evidence>